<dbReference type="SUPFAM" id="SSF57850">
    <property type="entry name" value="RING/U-box"/>
    <property type="match status" value="1"/>
</dbReference>
<dbReference type="Pfam" id="PF13920">
    <property type="entry name" value="zf-C3HC4_3"/>
    <property type="match status" value="1"/>
</dbReference>
<accession>A0A6C0JXY1</accession>
<dbReference type="InterPro" id="IPR013083">
    <property type="entry name" value="Znf_RING/FYVE/PHD"/>
</dbReference>
<organism evidence="2">
    <name type="scientific">viral metagenome</name>
    <dbReference type="NCBI Taxonomy" id="1070528"/>
    <lineage>
        <taxon>unclassified sequences</taxon>
        <taxon>metagenomes</taxon>
        <taxon>organismal metagenomes</taxon>
    </lineage>
</organism>
<dbReference type="InterPro" id="IPR001841">
    <property type="entry name" value="Znf_RING"/>
</dbReference>
<name>A0A6C0JXY1_9ZZZZ</name>
<sequence>MAYNQQAIFSGYAPVEFEDAEDQRPTAAVFDIGGAGSTTPYTTAMNGIVLKHADEIKQKVAAAIQTPTGWKKRLRSFLNQKNSELLDFLQLSITSHPTLGKGEIILRKFGNLSLRADHPTIRDLVLDVSGNDYISEINALLLSVRKGENPMVDFLASVSTIFDQYREAGEEALKQESILRSKMEIFDKFQGKIGALFDLDPTEQFFPLLQASEEYLGSVFEKNQIKDTYIAFIEAYRKFITLRDIVLMIRSVQSNENEPVCIICIEEPIVYCMSPCGHTYCQSCSQRQMGPCFVCRAPVRDKVKMFFN</sequence>
<dbReference type="AlphaFoldDB" id="A0A6C0JXY1"/>
<feature type="domain" description="RING-type" evidence="1">
    <location>
        <begin position="261"/>
        <end position="296"/>
    </location>
</feature>
<evidence type="ECO:0000259" key="1">
    <source>
        <dbReference type="PROSITE" id="PS50089"/>
    </source>
</evidence>
<reference evidence="2" key="1">
    <citation type="journal article" date="2020" name="Nature">
        <title>Giant virus diversity and host interactions through global metagenomics.</title>
        <authorList>
            <person name="Schulz F."/>
            <person name="Roux S."/>
            <person name="Paez-Espino D."/>
            <person name="Jungbluth S."/>
            <person name="Walsh D.A."/>
            <person name="Denef V.J."/>
            <person name="McMahon K.D."/>
            <person name="Konstantinidis K.T."/>
            <person name="Eloe-Fadrosh E.A."/>
            <person name="Kyrpides N.C."/>
            <person name="Woyke T."/>
        </authorList>
    </citation>
    <scope>NUCLEOTIDE SEQUENCE</scope>
    <source>
        <strain evidence="2">GVMAG-S-1101164-105</strain>
    </source>
</reference>
<dbReference type="PROSITE" id="PS50089">
    <property type="entry name" value="ZF_RING_2"/>
    <property type="match status" value="1"/>
</dbReference>
<protein>
    <recommendedName>
        <fullName evidence="1">RING-type domain-containing protein</fullName>
    </recommendedName>
</protein>
<evidence type="ECO:0000313" key="2">
    <source>
        <dbReference type="EMBL" id="QHU09666.1"/>
    </source>
</evidence>
<proteinExistence type="predicted"/>
<dbReference type="Gene3D" id="3.30.40.10">
    <property type="entry name" value="Zinc/RING finger domain, C3HC4 (zinc finger)"/>
    <property type="match status" value="1"/>
</dbReference>
<dbReference type="EMBL" id="MN740741">
    <property type="protein sequence ID" value="QHU09666.1"/>
    <property type="molecule type" value="Genomic_DNA"/>
</dbReference>